<keyword evidence="2" id="KW-1185">Reference proteome</keyword>
<dbReference type="KEGG" id="lrs:PX52LOC_00991"/>
<organism evidence="1 2">
    <name type="scientific">Limnoglobus roseus</name>
    <dbReference type="NCBI Taxonomy" id="2598579"/>
    <lineage>
        <taxon>Bacteria</taxon>
        <taxon>Pseudomonadati</taxon>
        <taxon>Planctomycetota</taxon>
        <taxon>Planctomycetia</taxon>
        <taxon>Gemmatales</taxon>
        <taxon>Gemmataceae</taxon>
        <taxon>Limnoglobus</taxon>
    </lineage>
</organism>
<name>A0A5C1A6W4_9BACT</name>
<evidence type="ECO:0000313" key="1">
    <source>
        <dbReference type="EMBL" id="QEL14125.1"/>
    </source>
</evidence>
<proteinExistence type="predicted"/>
<sequence length="51" mass="5592">MGRLYPGLRFAPTWADGTGPSGRKIAGLRFISIPLIGESVVSIRRRTFKMG</sequence>
<reference evidence="2" key="1">
    <citation type="submission" date="2019-08" db="EMBL/GenBank/DDBJ databases">
        <title>Limnoglobus roseus gen. nov., sp. nov., a novel freshwater planctomycete with a giant genome from the family Gemmataceae.</title>
        <authorList>
            <person name="Kulichevskaya I.S."/>
            <person name="Naumoff D.G."/>
            <person name="Miroshnikov K."/>
            <person name="Ivanova A."/>
            <person name="Philippov D.A."/>
            <person name="Hakobyan A."/>
            <person name="Rijpstra I.C."/>
            <person name="Sinninghe Damste J.S."/>
            <person name="Liesack W."/>
            <person name="Dedysh S.N."/>
        </authorList>
    </citation>
    <scope>NUCLEOTIDE SEQUENCE [LARGE SCALE GENOMIC DNA]</scope>
    <source>
        <strain evidence="2">PX52</strain>
    </source>
</reference>
<dbReference type="Proteomes" id="UP000324974">
    <property type="component" value="Chromosome"/>
</dbReference>
<dbReference type="EMBL" id="CP042425">
    <property type="protein sequence ID" value="QEL14125.1"/>
    <property type="molecule type" value="Genomic_DNA"/>
</dbReference>
<protein>
    <submittedName>
        <fullName evidence="1">Uncharacterized protein</fullName>
    </submittedName>
</protein>
<gene>
    <name evidence="1" type="ORF">PX52LOC_00991</name>
</gene>
<dbReference type="AlphaFoldDB" id="A0A5C1A6W4"/>
<accession>A0A5C1A6W4</accession>
<evidence type="ECO:0000313" key="2">
    <source>
        <dbReference type="Proteomes" id="UP000324974"/>
    </source>
</evidence>